<name>A0A1L6TAI6_PISSA</name>
<evidence type="ECO:0000313" key="3">
    <source>
        <dbReference type="Proteomes" id="UP000029558"/>
    </source>
</evidence>
<reference evidence="2 3" key="1">
    <citation type="journal article" date="2014" name="Genome Announc.">
        <title>Comparative Genome Analysis of Two Isolates of the Fish Pathogen Piscirickettsia salmonis from Different Hosts Reveals Major Differences in Virulence-Associated Secretion Systems.</title>
        <authorList>
            <person name="Bohle H."/>
            <person name="Henriquez P."/>
            <person name="Grothusen H."/>
            <person name="Navas E."/>
            <person name="Sandoval A."/>
            <person name="Bustamante F."/>
            <person name="Bustos P."/>
            <person name="Mancilla M."/>
        </authorList>
    </citation>
    <scope>NUCLEOTIDE SEQUENCE [LARGE SCALE GENOMIC DNA]</scope>
    <source>
        <strain evidence="3">B1-32597</strain>
    </source>
</reference>
<dbReference type="Proteomes" id="UP000029558">
    <property type="component" value="Chromosome"/>
</dbReference>
<gene>
    <name evidence="2" type="ORF">KU39_1070</name>
</gene>
<feature type="region of interest" description="Disordered" evidence="1">
    <location>
        <begin position="142"/>
        <end position="286"/>
    </location>
</feature>
<dbReference type="SMR" id="A0A1L6TAI6"/>
<proteinExistence type="predicted"/>
<protein>
    <submittedName>
        <fullName evidence="2">Uncharacterized protein</fullName>
    </submittedName>
</protein>
<dbReference type="RefSeq" id="WP_027243143.1">
    <property type="nucleotide sequence ID" value="NZ_CP012508.1"/>
</dbReference>
<sequence>MPTLTLTQINQANLLKNDLQQIVQETIDELKAKIGKNLFYEKNRNVRREERITELTALQASLNNAVSDFTQSSTLSGSFFSYLKSKFDNFVQKYLHHKDSESISTFLKKAEQCFSKHNLTEDNDWVFVKDTLYSEVKVQGATSISTPQQHSDDSSLHYSDIDHSGNTQQQKEGDYANLPAPQGASGHSGQEEEIFGTVGGFQSQSQGASGHSDQAGSYETSSQQQSSTPKALPKGHVDPNATYATVDLTKKHTDRAQDLQSSTLFMRQQAQNQQSADQSSNYEFKK</sequence>
<evidence type="ECO:0000256" key="1">
    <source>
        <dbReference type="SAM" id="MobiDB-lite"/>
    </source>
</evidence>
<feature type="compositionally biased region" description="Basic and acidic residues" evidence="1">
    <location>
        <begin position="248"/>
        <end position="257"/>
    </location>
</feature>
<accession>A0A1L6TAI6</accession>
<feature type="compositionally biased region" description="Basic and acidic residues" evidence="1">
    <location>
        <begin position="150"/>
        <end position="163"/>
    </location>
</feature>
<organism evidence="2 3">
    <name type="scientific">Piscirickettsia salmonis</name>
    <dbReference type="NCBI Taxonomy" id="1238"/>
    <lineage>
        <taxon>Bacteria</taxon>
        <taxon>Pseudomonadati</taxon>
        <taxon>Pseudomonadota</taxon>
        <taxon>Gammaproteobacteria</taxon>
        <taxon>Thiotrichales</taxon>
        <taxon>Piscirickettsiaceae</taxon>
        <taxon>Piscirickettsia</taxon>
    </lineage>
</organism>
<feature type="compositionally biased region" description="Low complexity" evidence="1">
    <location>
        <begin position="268"/>
        <end position="286"/>
    </location>
</feature>
<feature type="compositionally biased region" description="Low complexity" evidence="1">
    <location>
        <begin position="200"/>
        <end position="227"/>
    </location>
</feature>
<dbReference type="EMBL" id="CP012508">
    <property type="protein sequence ID" value="ALB22253.1"/>
    <property type="molecule type" value="Genomic_DNA"/>
</dbReference>
<dbReference type="AlphaFoldDB" id="A0A1L6TAI6"/>
<evidence type="ECO:0000313" key="2">
    <source>
        <dbReference type="EMBL" id="ALB22253.1"/>
    </source>
</evidence>